<dbReference type="EMBL" id="VSSQ01050804">
    <property type="protein sequence ID" value="MPN04878.1"/>
    <property type="molecule type" value="Genomic_DNA"/>
</dbReference>
<gene>
    <name evidence="1" type="ORF">SDC9_152126</name>
</gene>
<reference evidence="1" key="1">
    <citation type="submission" date="2019-08" db="EMBL/GenBank/DDBJ databases">
        <authorList>
            <person name="Kucharzyk K."/>
            <person name="Murdoch R.W."/>
            <person name="Higgins S."/>
            <person name="Loffler F."/>
        </authorList>
    </citation>
    <scope>NUCLEOTIDE SEQUENCE</scope>
</reference>
<sequence length="98" mass="10246">MLIEILVHLDGAGVQTGLVGERGMPDIGLPGEVRLVGNVGDRVTGVGEFGELAIGQQRPAVLQLKIGDQRRQIHVSGAFPVAVDGSLDVHHARVHGGQ</sequence>
<dbReference type="AlphaFoldDB" id="A0A645ES80"/>
<protein>
    <submittedName>
        <fullName evidence="1">Uncharacterized protein</fullName>
    </submittedName>
</protein>
<evidence type="ECO:0000313" key="1">
    <source>
        <dbReference type="EMBL" id="MPN04878.1"/>
    </source>
</evidence>
<name>A0A645ES80_9ZZZZ</name>
<accession>A0A645ES80</accession>
<organism evidence="1">
    <name type="scientific">bioreactor metagenome</name>
    <dbReference type="NCBI Taxonomy" id="1076179"/>
    <lineage>
        <taxon>unclassified sequences</taxon>
        <taxon>metagenomes</taxon>
        <taxon>ecological metagenomes</taxon>
    </lineage>
</organism>
<comment type="caution">
    <text evidence="1">The sequence shown here is derived from an EMBL/GenBank/DDBJ whole genome shotgun (WGS) entry which is preliminary data.</text>
</comment>
<proteinExistence type="predicted"/>